<sequence length="161" mass="16823">MRIDVLDGAGLDYWCARALCADGDALRFTAVVPGVVVTAASDGLRRLDAHFAPTASWADAGSVLERVDDVRIVRYDAGAACVARFTGLSGTFAAHGATPRIALLRAFVRARFGDDVDAPPDFPHAVERGAIVRYAPGAPIPESGAVSAAGDSTDIRSVPRM</sequence>
<dbReference type="RefSeq" id="WP_059891729.1">
    <property type="nucleotide sequence ID" value="NZ_CP013460.1"/>
</dbReference>
<dbReference type="Proteomes" id="UP000281098">
    <property type="component" value="Unassembled WGS sequence"/>
</dbReference>
<evidence type="ECO:0000313" key="4">
    <source>
        <dbReference type="Proteomes" id="UP000281098"/>
    </source>
</evidence>
<reference evidence="2 4" key="2">
    <citation type="submission" date="2018-08" db="EMBL/GenBank/DDBJ databases">
        <title>Comparative analysis of Burkholderia isolates from Puerto Rico.</title>
        <authorList>
            <person name="Hall C."/>
            <person name="Sahl J."/>
            <person name="Wagner D."/>
        </authorList>
    </citation>
    <scope>NUCLEOTIDE SEQUENCE [LARGE SCALE GENOMIC DNA]</scope>
    <source>
        <strain evidence="2 4">Bp8966</strain>
    </source>
</reference>
<comment type="caution">
    <text evidence="1">The sequence shown here is derived from an EMBL/GenBank/DDBJ whole genome shotgun (WGS) entry which is preliminary data.</text>
</comment>
<evidence type="ECO:0000313" key="2">
    <source>
        <dbReference type="EMBL" id="RQY99076.1"/>
    </source>
</evidence>
<organism evidence="1">
    <name type="scientific">Burkholderia stagnalis</name>
    <dbReference type="NCBI Taxonomy" id="1503054"/>
    <lineage>
        <taxon>Bacteria</taxon>
        <taxon>Pseudomonadati</taxon>
        <taxon>Pseudomonadota</taxon>
        <taxon>Betaproteobacteria</taxon>
        <taxon>Burkholderiales</taxon>
        <taxon>Burkholderiaceae</taxon>
        <taxon>Burkholderia</taxon>
        <taxon>Burkholderia cepacia complex</taxon>
    </lineage>
</organism>
<dbReference type="KEGG" id="bstg:WT74_19320"/>
<evidence type="ECO:0000313" key="3">
    <source>
        <dbReference type="Proteomes" id="UP000068603"/>
    </source>
</evidence>
<proteinExistence type="predicted"/>
<dbReference type="EMBL" id="LPHB01000072">
    <property type="protein sequence ID" value="KWA54999.1"/>
    <property type="molecule type" value="Genomic_DNA"/>
</dbReference>
<name>A0A107ZN79_9BURK</name>
<keyword evidence="4" id="KW-1185">Reference proteome</keyword>
<accession>A0A107ZN79</accession>
<evidence type="ECO:0000313" key="1">
    <source>
        <dbReference type="EMBL" id="KWA54999.1"/>
    </source>
</evidence>
<protein>
    <submittedName>
        <fullName evidence="1">2-oxoglutarate dehydrogenase</fullName>
    </submittedName>
    <submittedName>
        <fullName evidence="2">DUF2591 domain-containing protein</fullName>
    </submittedName>
</protein>
<dbReference type="Pfam" id="PF10765">
    <property type="entry name" value="Phage_P22_NinX"/>
    <property type="match status" value="1"/>
</dbReference>
<dbReference type="AlphaFoldDB" id="A0A107ZN79"/>
<gene>
    <name evidence="2" type="ORF">DF017_02130</name>
    <name evidence="1" type="ORF">WT44_27520</name>
</gene>
<dbReference type="InterPro" id="IPR019701">
    <property type="entry name" value="Phage_P22_NinX"/>
</dbReference>
<dbReference type="STRING" id="1503054.WT74_19320"/>
<dbReference type="Proteomes" id="UP000068603">
    <property type="component" value="Unassembled WGS sequence"/>
</dbReference>
<dbReference type="EMBL" id="QTPM01000002">
    <property type="protein sequence ID" value="RQY99076.1"/>
    <property type="molecule type" value="Genomic_DNA"/>
</dbReference>
<reference evidence="1 3" key="1">
    <citation type="submission" date="2015-11" db="EMBL/GenBank/DDBJ databases">
        <title>Expanding the genomic diversity of Burkholderia species for the development of highly accurate diagnostics.</title>
        <authorList>
            <person name="Sahl J."/>
            <person name="Keim P."/>
            <person name="Wagner D."/>
        </authorList>
    </citation>
    <scope>NUCLEOTIDE SEQUENCE [LARGE SCALE GENOMIC DNA]</scope>
    <source>
        <strain evidence="1 3">MSMB1960WGS</strain>
    </source>
</reference>